<reference evidence="1" key="1">
    <citation type="submission" date="2018-11" db="EMBL/GenBank/DDBJ databases">
        <authorList>
            <consortium name="Pathogen Informatics"/>
        </authorList>
    </citation>
    <scope>NUCLEOTIDE SEQUENCE</scope>
</reference>
<protein>
    <submittedName>
        <fullName evidence="1">Uncharacterized protein</fullName>
    </submittedName>
</protein>
<comment type="caution">
    <text evidence="1">The sequence shown here is derived from an EMBL/GenBank/DDBJ whole genome shotgun (WGS) entry which is preliminary data.</text>
</comment>
<gene>
    <name evidence="1" type="ORF">PXEA_LOCUS14107</name>
</gene>
<proteinExistence type="predicted"/>
<accession>A0A3S5FDS2</accession>
<dbReference type="AlphaFoldDB" id="A0A3S5FDS2"/>
<sequence length="117" mass="12600">MAAVFASRLRASGGHVPVGVKGRGVGGQHLTSMSWRLFCLVTRTLRWLCTTTRPSSCRLGGAVLSLELPMGPLEPVNHYSGRGFPERGLVCMESPEQVDEPSFQAEKSPCVFLLGLA</sequence>
<dbReference type="Proteomes" id="UP000784294">
    <property type="component" value="Unassembled WGS sequence"/>
</dbReference>
<organism evidence="1 2">
    <name type="scientific">Protopolystoma xenopodis</name>
    <dbReference type="NCBI Taxonomy" id="117903"/>
    <lineage>
        <taxon>Eukaryota</taxon>
        <taxon>Metazoa</taxon>
        <taxon>Spiralia</taxon>
        <taxon>Lophotrochozoa</taxon>
        <taxon>Platyhelminthes</taxon>
        <taxon>Monogenea</taxon>
        <taxon>Polyopisthocotylea</taxon>
        <taxon>Polystomatidea</taxon>
        <taxon>Polystomatidae</taxon>
        <taxon>Protopolystoma</taxon>
    </lineage>
</organism>
<name>A0A3S5FDS2_9PLAT</name>
<dbReference type="EMBL" id="CAAALY010047504">
    <property type="protein sequence ID" value="VEL20667.1"/>
    <property type="molecule type" value="Genomic_DNA"/>
</dbReference>
<evidence type="ECO:0000313" key="1">
    <source>
        <dbReference type="EMBL" id="VEL20667.1"/>
    </source>
</evidence>
<evidence type="ECO:0000313" key="2">
    <source>
        <dbReference type="Proteomes" id="UP000784294"/>
    </source>
</evidence>
<keyword evidence="2" id="KW-1185">Reference proteome</keyword>